<dbReference type="AlphaFoldDB" id="A0A1Y6BKC1"/>
<dbReference type="InterPro" id="IPR014284">
    <property type="entry name" value="RNA_pol_sigma-70_dom"/>
</dbReference>
<evidence type="ECO:0000256" key="1">
    <source>
        <dbReference type="ARBA" id="ARBA00010641"/>
    </source>
</evidence>
<accession>A0A1Y6BKC1</accession>
<dbReference type="InterPro" id="IPR007627">
    <property type="entry name" value="RNA_pol_sigma70_r2"/>
</dbReference>
<dbReference type="STRING" id="1513793.SAMN06296036_10617"/>
<dbReference type="SUPFAM" id="SSF88946">
    <property type="entry name" value="Sigma2 domain of RNA polymerase sigma factors"/>
    <property type="match status" value="1"/>
</dbReference>
<evidence type="ECO:0000256" key="3">
    <source>
        <dbReference type="ARBA" id="ARBA00023082"/>
    </source>
</evidence>
<dbReference type="Pfam" id="PF04542">
    <property type="entry name" value="Sigma70_r2"/>
    <property type="match status" value="1"/>
</dbReference>
<evidence type="ECO:0000256" key="2">
    <source>
        <dbReference type="ARBA" id="ARBA00023015"/>
    </source>
</evidence>
<organism evidence="8 9">
    <name type="scientific">Pseudobacteriovorax antillogorgiicola</name>
    <dbReference type="NCBI Taxonomy" id="1513793"/>
    <lineage>
        <taxon>Bacteria</taxon>
        <taxon>Pseudomonadati</taxon>
        <taxon>Bdellovibrionota</taxon>
        <taxon>Oligoflexia</taxon>
        <taxon>Oligoflexales</taxon>
        <taxon>Pseudobacteriovoracaceae</taxon>
        <taxon>Pseudobacteriovorax</taxon>
    </lineage>
</organism>
<dbReference type="Proteomes" id="UP000192907">
    <property type="component" value="Unassembled WGS sequence"/>
</dbReference>
<dbReference type="Gene3D" id="1.10.10.10">
    <property type="entry name" value="Winged helix-like DNA-binding domain superfamily/Winged helix DNA-binding domain"/>
    <property type="match status" value="1"/>
</dbReference>
<dbReference type="GO" id="GO:0003677">
    <property type="term" value="F:DNA binding"/>
    <property type="evidence" value="ECO:0007669"/>
    <property type="project" value="UniProtKB-KW"/>
</dbReference>
<dbReference type="InterPro" id="IPR013249">
    <property type="entry name" value="RNA_pol_sigma70_r4_t2"/>
</dbReference>
<dbReference type="InterPro" id="IPR013325">
    <property type="entry name" value="RNA_pol_sigma_r2"/>
</dbReference>
<sequence>MDHSDFQKYYAENVDFLVFIAKKHRLSDEVSDEFVQEAFTLLLSYKKEIDPSRVRGFLVTTLRNLIIDHFRSASQKLERKSDPLDSVPETRFGAATSIRPEIPIISDLVLEYSSKKGGQEFGLFYGEGISTSEIARRLNKPEGSVRSQISRFRRRFQRAIRKELEERLSL</sequence>
<keyword evidence="4" id="KW-0238">DNA-binding</keyword>
<evidence type="ECO:0000259" key="7">
    <source>
        <dbReference type="Pfam" id="PF08281"/>
    </source>
</evidence>
<feature type="domain" description="RNA polymerase sigma factor 70 region 4 type 2" evidence="7">
    <location>
        <begin position="123"/>
        <end position="155"/>
    </location>
</feature>
<dbReference type="OrthoDB" id="9794372at2"/>
<keyword evidence="9" id="KW-1185">Reference proteome</keyword>
<dbReference type="GO" id="GO:0016987">
    <property type="term" value="F:sigma factor activity"/>
    <property type="evidence" value="ECO:0007669"/>
    <property type="project" value="UniProtKB-KW"/>
</dbReference>
<evidence type="ECO:0000313" key="9">
    <source>
        <dbReference type="Proteomes" id="UP000192907"/>
    </source>
</evidence>
<comment type="similarity">
    <text evidence="1">Belongs to the sigma-70 factor family. ECF subfamily.</text>
</comment>
<dbReference type="InterPro" id="IPR039425">
    <property type="entry name" value="RNA_pol_sigma-70-like"/>
</dbReference>
<evidence type="ECO:0000313" key="8">
    <source>
        <dbReference type="EMBL" id="SMF16111.1"/>
    </source>
</evidence>
<dbReference type="SUPFAM" id="SSF88659">
    <property type="entry name" value="Sigma3 and sigma4 domains of RNA polymerase sigma factors"/>
    <property type="match status" value="1"/>
</dbReference>
<reference evidence="9" key="1">
    <citation type="submission" date="2017-04" db="EMBL/GenBank/DDBJ databases">
        <authorList>
            <person name="Varghese N."/>
            <person name="Submissions S."/>
        </authorList>
    </citation>
    <scope>NUCLEOTIDE SEQUENCE [LARGE SCALE GENOMIC DNA]</scope>
    <source>
        <strain evidence="9">RKEM611</strain>
    </source>
</reference>
<dbReference type="InterPro" id="IPR036388">
    <property type="entry name" value="WH-like_DNA-bd_sf"/>
</dbReference>
<name>A0A1Y6BKC1_9BACT</name>
<dbReference type="Gene3D" id="1.10.1740.10">
    <property type="match status" value="1"/>
</dbReference>
<dbReference type="GO" id="GO:0006352">
    <property type="term" value="P:DNA-templated transcription initiation"/>
    <property type="evidence" value="ECO:0007669"/>
    <property type="project" value="InterPro"/>
</dbReference>
<keyword evidence="5" id="KW-0804">Transcription</keyword>
<evidence type="ECO:0000256" key="5">
    <source>
        <dbReference type="ARBA" id="ARBA00023163"/>
    </source>
</evidence>
<dbReference type="RefSeq" id="WP_132318114.1">
    <property type="nucleotide sequence ID" value="NZ_FWZT01000006.1"/>
</dbReference>
<protein>
    <submittedName>
        <fullName evidence="8">RNA polymerase sigma factor, sigma-70 family</fullName>
    </submittedName>
</protein>
<keyword evidence="2" id="KW-0805">Transcription regulation</keyword>
<dbReference type="NCBIfam" id="TIGR02937">
    <property type="entry name" value="sigma70-ECF"/>
    <property type="match status" value="1"/>
</dbReference>
<dbReference type="EMBL" id="FWZT01000006">
    <property type="protein sequence ID" value="SMF16111.1"/>
    <property type="molecule type" value="Genomic_DNA"/>
</dbReference>
<dbReference type="PANTHER" id="PTHR43133:SF8">
    <property type="entry name" value="RNA POLYMERASE SIGMA FACTOR HI_1459-RELATED"/>
    <property type="match status" value="1"/>
</dbReference>
<dbReference type="PANTHER" id="PTHR43133">
    <property type="entry name" value="RNA POLYMERASE ECF-TYPE SIGMA FACTO"/>
    <property type="match status" value="1"/>
</dbReference>
<evidence type="ECO:0000259" key="6">
    <source>
        <dbReference type="Pfam" id="PF04542"/>
    </source>
</evidence>
<dbReference type="Pfam" id="PF08281">
    <property type="entry name" value="Sigma70_r4_2"/>
    <property type="match status" value="1"/>
</dbReference>
<gene>
    <name evidence="8" type="ORF">SAMN06296036_10617</name>
</gene>
<keyword evidence="3" id="KW-0731">Sigma factor</keyword>
<feature type="domain" description="RNA polymerase sigma-70 region 2" evidence="6">
    <location>
        <begin position="10"/>
        <end position="74"/>
    </location>
</feature>
<proteinExistence type="inferred from homology"/>
<dbReference type="InterPro" id="IPR013324">
    <property type="entry name" value="RNA_pol_sigma_r3/r4-like"/>
</dbReference>
<evidence type="ECO:0000256" key="4">
    <source>
        <dbReference type="ARBA" id="ARBA00023125"/>
    </source>
</evidence>